<dbReference type="CDD" id="cd06170">
    <property type="entry name" value="LuxR_C_like"/>
    <property type="match status" value="1"/>
</dbReference>
<dbReference type="PROSITE" id="PS50043">
    <property type="entry name" value="HTH_LUXR_2"/>
    <property type="match status" value="1"/>
</dbReference>
<feature type="modified residue" description="4-aspartylphosphate" evidence="2">
    <location>
        <position position="42"/>
    </location>
</feature>
<dbReference type="InterPro" id="IPR039420">
    <property type="entry name" value="WalR-like"/>
</dbReference>
<dbReference type="EMBL" id="JBHTMK010000037">
    <property type="protein sequence ID" value="MFD1368349.1"/>
    <property type="molecule type" value="Genomic_DNA"/>
</dbReference>
<feature type="domain" description="Response regulatory" evidence="4">
    <location>
        <begin position="1"/>
        <end position="105"/>
    </location>
</feature>
<dbReference type="InterPro" id="IPR011006">
    <property type="entry name" value="CheY-like_superfamily"/>
</dbReference>
<comment type="caution">
    <text evidence="5">The sequence shown here is derived from an EMBL/GenBank/DDBJ whole genome shotgun (WGS) entry which is preliminary data.</text>
</comment>
<dbReference type="PROSITE" id="PS00622">
    <property type="entry name" value="HTH_LUXR_1"/>
    <property type="match status" value="1"/>
</dbReference>
<sequence length="194" mass="19490">MRGLEQSIPEVTGGRAVIAGAGDGSDVAGLVREPVPDLILVDLMSPAGVAAVAAARAAAPKTRILAVDGDGDPAAELEALRAGASGILPRGDEAIPPLLAALEGWAVVPPSLLAALVERPGQSRPAAQAATTQLDESDQRLLRLIATGSSTSEIAGVLHVSDRTVKRLTAALLRKLHVSSRTEAAAVAGSAGLV</sequence>
<proteinExistence type="predicted"/>
<keyword evidence="2" id="KW-0597">Phosphoprotein</keyword>
<dbReference type="SUPFAM" id="SSF52172">
    <property type="entry name" value="CheY-like"/>
    <property type="match status" value="1"/>
</dbReference>
<evidence type="ECO:0000259" key="3">
    <source>
        <dbReference type="PROSITE" id="PS50043"/>
    </source>
</evidence>
<evidence type="ECO:0000313" key="6">
    <source>
        <dbReference type="Proteomes" id="UP001597183"/>
    </source>
</evidence>
<name>A0ABW4AC86_9ACTN</name>
<dbReference type="SUPFAM" id="SSF46894">
    <property type="entry name" value="C-terminal effector domain of the bipartite response regulators"/>
    <property type="match status" value="1"/>
</dbReference>
<feature type="domain" description="HTH luxR-type" evidence="3">
    <location>
        <begin position="127"/>
        <end position="192"/>
    </location>
</feature>
<evidence type="ECO:0000256" key="1">
    <source>
        <dbReference type="ARBA" id="ARBA00023125"/>
    </source>
</evidence>
<dbReference type="PANTHER" id="PTHR43214">
    <property type="entry name" value="TWO-COMPONENT RESPONSE REGULATOR"/>
    <property type="match status" value="1"/>
</dbReference>
<gene>
    <name evidence="5" type="ORF">ACFQ5G_23600</name>
</gene>
<evidence type="ECO:0000256" key="2">
    <source>
        <dbReference type="PROSITE-ProRule" id="PRU00169"/>
    </source>
</evidence>
<dbReference type="Pfam" id="PF00196">
    <property type="entry name" value="GerE"/>
    <property type="match status" value="1"/>
</dbReference>
<dbReference type="PROSITE" id="PS50110">
    <property type="entry name" value="RESPONSE_REGULATORY"/>
    <property type="match status" value="1"/>
</dbReference>
<dbReference type="Gene3D" id="3.40.50.2300">
    <property type="match status" value="1"/>
</dbReference>
<evidence type="ECO:0000259" key="4">
    <source>
        <dbReference type="PROSITE" id="PS50110"/>
    </source>
</evidence>
<dbReference type="RefSeq" id="WP_317788868.1">
    <property type="nucleotide sequence ID" value="NZ_AP028461.1"/>
</dbReference>
<organism evidence="5 6">
    <name type="scientific">Actinoplanes sichuanensis</name>
    <dbReference type="NCBI Taxonomy" id="512349"/>
    <lineage>
        <taxon>Bacteria</taxon>
        <taxon>Bacillati</taxon>
        <taxon>Actinomycetota</taxon>
        <taxon>Actinomycetes</taxon>
        <taxon>Micromonosporales</taxon>
        <taxon>Micromonosporaceae</taxon>
        <taxon>Actinoplanes</taxon>
    </lineage>
</organism>
<protein>
    <submittedName>
        <fullName evidence="5">LuxR C-terminal-related transcriptional regulator</fullName>
    </submittedName>
</protein>
<dbReference type="InterPro" id="IPR000792">
    <property type="entry name" value="Tscrpt_reg_LuxR_C"/>
</dbReference>
<dbReference type="InterPro" id="IPR016032">
    <property type="entry name" value="Sig_transdc_resp-reg_C-effctor"/>
</dbReference>
<dbReference type="InterPro" id="IPR001789">
    <property type="entry name" value="Sig_transdc_resp-reg_receiver"/>
</dbReference>
<dbReference type="SMART" id="SM00421">
    <property type="entry name" value="HTH_LUXR"/>
    <property type="match status" value="1"/>
</dbReference>
<accession>A0ABW4AC86</accession>
<reference evidence="6" key="1">
    <citation type="journal article" date="2019" name="Int. J. Syst. Evol. Microbiol.">
        <title>The Global Catalogue of Microorganisms (GCM) 10K type strain sequencing project: providing services to taxonomists for standard genome sequencing and annotation.</title>
        <authorList>
            <consortium name="The Broad Institute Genomics Platform"/>
            <consortium name="The Broad Institute Genome Sequencing Center for Infectious Disease"/>
            <person name="Wu L."/>
            <person name="Ma J."/>
        </authorList>
    </citation>
    <scope>NUCLEOTIDE SEQUENCE [LARGE SCALE GENOMIC DNA]</scope>
    <source>
        <strain evidence="6">CCM 7526</strain>
    </source>
</reference>
<evidence type="ECO:0000313" key="5">
    <source>
        <dbReference type="EMBL" id="MFD1368349.1"/>
    </source>
</evidence>
<keyword evidence="1" id="KW-0238">DNA-binding</keyword>
<keyword evidence="6" id="KW-1185">Reference proteome</keyword>
<dbReference type="PRINTS" id="PR00038">
    <property type="entry name" value="HTHLUXR"/>
</dbReference>
<dbReference type="Proteomes" id="UP001597183">
    <property type="component" value="Unassembled WGS sequence"/>
</dbReference>